<proteinExistence type="inferred from homology"/>
<comment type="caution">
    <text evidence="3">The sequence shown here is derived from an EMBL/GenBank/DDBJ whole genome shotgun (WGS) entry which is preliminary data.</text>
</comment>
<reference evidence="3" key="1">
    <citation type="submission" date="2023-07" db="EMBL/GenBank/DDBJ databases">
        <title>Brevundimonas soil sp. nov., isolated from the soil of chemical plant.</title>
        <authorList>
            <person name="Wu N."/>
        </authorList>
    </citation>
    <scope>NUCLEOTIDE SEQUENCE</scope>
    <source>
        <strain evidence="3">XZ-24</strain>
    </source>
</reference>
<accession>A0ABT8SL91</accession>
<dbReference type="InterPro" id="IPR050261">
    <property type="entry name" value="FrsA_esterase"/>
</dbReference>
<dbReference type="RefSeq" id="WP_302108446.1">
    <property type="nucleotide sequence ID" value="NZ_JAUKTR010000001.1"/>
</dbReference>
<evidence type="ECO:0000259" key="2">
    <source>
        <dbReference type="Pfam" id="PF00561"/>
    </source>
</evidence>
<evidence type="ECO:0000313" key="4">
    <source>
        <dbReference type="Proteomes" id="UP001169063"/>
    </source>
</evidence>
<dbReference type="PANTHER" id="PTHR22946">
    <property type="entry name" value="DIENELACTONE HYDROLASE DOMAIN-CONTAINING PROTEIN-RELATED"/>
    <property type="match status" value="1"/>
</dbReference>
<evidence type="ECO:0000313" key="3">
    <source>
        <dbReference type="EMBL" id="MDO1558022.1"/>
    </source>
</evidence>
<gene>
    <name evidence="3" type="ORF">Q0812_01095</name>
</gene>
<organism evidence="3 4">
    <name type="scientific">Peiella sedimenti</name>
    <dbReference type="NCBI Taxonomy" id="3061083"/>
    <lineage>
        <taxon>Bacteria</taxon>
        <taxon>Pseudomonadati</taxon>
        <taxon>Pseudomonadota</taxon>
        <taxon>Alphaproteobacteria</taxon>
        <taxon>Caulobacterales</taxon>
        <taxon>Caulobacteraceae</taxon>
        <taxon>Peiella</taxon>
    </lineage>
</organism>
<name>A0ABT8SL91_9CAUL</name>
<dbReference type="Pfam" id="PF00561">
    <property type="entry name" value="Abhydrolase_1"/>
    <property type="match status" value="1"/>
</dbReference>
<evidence type="ECO:0000256" key="1">
    <source>
        <dbReference type="ARBA" id="ARBA00038115"/>
    </source>
</evidence>
<dbReference type="Gene3D" id="3.40.50.1820">
    <property type="entry name" value="alpha/beta hydrolase"/>
    <property type="match status" value="1"/>
</dbReference>
<dbReference type="GO" id="GO:0016787">
    <property type="term" value="F:hydrolase activity"/>
    <property type="evidence" value="ECO:0007669"/>
    <property type="project" value="UniProtKB-KW"/>
</dbReference>
<dbReference type="InterPro" id="IPR000073">
    <property type="entry name" value="AB_hydrolase_1"/>
</dbReference>
<comment type="similarity">
    <text evidence="1">Belongs to the AB hydrolase superfamily. FUS2 hydrolase family.</text>
</comment>
<feature type="domain" description="AB hydrolase-1" evidence="2">
    <location>
        <begin position="33"/>
        <end position="159"/>
    </location>
</feature>
<dbReference type="InterPro" id="IPR029058">
    <property type="entry name" value="AB_hydrolase_fold"/>
</dbReference>
<dbReference type="EMBL" id="JAUKTR010000001">
    <property type="protein sequence ID" value="MDO1558022.1"/>
    <property type="molecule type" value="Genomic_DNA"/>
</dbReference>
<protein>
    <submittedName>
        <fullName evidence="3">Alpha/beta fold hydrolase</fullName>
    </submittedName>
</protein>
<dbReference type="SUPFAM" id="SSF53474">
    <property type="entry name" value="alpha/beta-Hydrolases"/>
    <property type="match status" value="1"/>
</dbReference>
<keyword evidence="3" id="KW-0378">Hydrolase</keyword>
<dbReference type="Proteomes" id="UP001169063">
    <property type="component" value="Unassembled WGS sequence"/>
</dbReference>
<sequence length="242" mass="25122">MPLTEAFAFTAANGRPVEGRLERPDGPARGWALFAHCFACGRDSLAAVRISRGLAARGIGVLRFDFAGLGEAPAPEGFCTDVADVTAAARALASAGMAPALLVGHSLGGAAVIAAAGDTPGVRAVATLGAPFDVAHVLETVNAREGMGRAGGRDIRLSETFVREVERHDQAERLARLDAALMVLHAPRDEVVGVDQAGLIFQAARHPKSFVALDGADHLLTDPADADWTAGLIAAWAERYLA</sequence>
<keyword evidence="4" id="KW-1185">Reference proteome</keyword>